<dbReference type="Proteomes" id="UP000485058">
    <property type="component" value="Unassembled WGS sequence"/>
</dbReference>
<evidence type="ECO:0000313" key="2">
    <source>
        <dbReference type="Proteomes" id="UP000485058"/>
    </source>
</evidence>
<organism evidence="1 2">
    <name type="scientific">Haematococcus lacustris</name>
    <name type="common">Green alga</name>
    <name type="synonym">Haematococcus pluvialis</name>
    <dbReference type="NCBI Taxonomy" id="44745"/>
    <lineage>
        <taxon>Eukaryota</taxon>
        <taxon>Viridiplantae</taxon>
        <taxon>Chlorophyta</taxon>
        <taxon>core chlorophytes</taxon>
        <taxon>Chlorophyceae</taxon>
        <taxon>CS clade</taxon>
        <taxon>Chlamydomonadales</taxon>
        <taxon>Haematococcaceae</taxon>
        <taxon>Haematococcus</taxon>
    </lineage>
</organism>
<comment type="caution">
    <text evidence="1">The sequence shown here is derived from an EMBL/GenBank/DDBJ whole genome shotgun (WGS) entry which is preliminary data.</text>
</comment>
<accession>A0A6A0AFX0</accession>
<proteinExistence type="predicted"/>
<name>A0A6A0AFX0_HAELA</name>
<reference evidence="1 2" key="1">
    <citation type="submission" date="2020-02" db="EMBL/GenBank/DDBJ databases">
        <title>Draft genome sequence of Haematococcus lacustris strain NIES-144.</title>
        <authorList>
            <person name="Morimoto D."/>
            <person name="Nakagawa S."/>
            <person name="Yoshida T."/>
            <person name="Sawayama S."/>
        </authorList>
    </citation>
    <scope>NUCLEOTIDE SEQUENCE [LARGE SCALE GENOMIC DNA]</scope>
    <source>
        <strain evidence="1 2">NIES-144</strain>
    </source>
</reference>
<protein>
    <submittedName>
        <fullName evidence="1">Uncharacterized protein</fullName>
    </submittedName>
</protein>
<gene>
    <name evidence="1" type="ORF">HaLaN_30713</name>
</gene>
<keyword evidence="2" id="KW-1185">Reference proteome</keyword>
<sequence>MEVKWLERWGRRWVGFEGDPRLPETVHRERCSFAAWFKHGDGIGINHMAPHMLNIQLSTEVRTSLTRFRLGNSGLGVEKARFEGVTVIDRTCTRCTEGVVDDAMHFIFECTATSSIREQPEFALTLQNNNENLHDFMLSPCAPLKSRTPRGGGRPSSLTADGLSGVSHIIICAPCFEVRYRKSRTPEGGGRPSSLSADGLSGVSHIIIIIVQGGPP</sequence>
<dbReference type="EMBL" id="BLLF01005787">
    <property type="protein sequence ID" value="GFH31636.1"/>
    <property type="molecule type" value="Genomic_DNA"/>
</dbReference>
<evidence type="ECO:0000313" key="1">
    <source>
        <dbReference type="EMBL" id="GFH31636.1"/>
    </source>
</evidence>
<dbReference type="AlphaFoldDB" id="A0A6A0AFX0"/>